<evidence type="ECO:0000256" key="1">
    <source>
        <dbReference type="ARBA" id="ARBA00023267"/>
    </source>
</evidence>
<dbReference type="EMBL" id="FQYX01000012">
    <property type="protein sequence ID" value="SHJ15266.1"/>
    <property type="molecule type" value="Genomic_DNA"/>
</dbReference>
<dbReference type="InterPro" id="IPR000089">
    <property type="entry name" value="Biotin_lipoyl"/>
</dbReference>
<keyword evidence="1" id="KW-0092">Biotin</keyword>
<name>A0A1M6GZB3_9FLAO</name>
<gene>
    <name evidence="3" type="ORF">SAMN04487911_11260</name>
</gene>
<protein>
    <submittedName>
        <fullName evidence="3">Biotin-requiring enzyme</fullName>
    </submittedName>
</protein>
<dbReference type="InterPro" id="IPR050709">
    <property type="entry name" value="Biotin_Carboxyl_Carrier/Decarb"/>
</dbReference>
<dbReference type="PANTHER" id="PTHR45266:SF3">
    <property type="entry name" value="OXALOACETATE DECARBOXYLASE ALPHA CHAIN"/>
    <property type="match status" value="1"/>
</dbReference>
<keyword evidence="4" id="KW-1185">Reference proteome</keyword>
<dbReference type="CDD" id="cd06850">
    <property type="entry name" value="biotinyl_domain"/>
    <property type="match status" value="1"/>
</dbReference>
<organism evidence="3 4">
    <name type="scientific">Arenibacter nanhaiticus</name>
    <dbReference type="NCBI Taxonomy" id="558155"/>
    <lineage>
        <taxon>Bacteria</taxon>
        <taxon>Pseudomonadati</taxon>
        <taxon>Bacteroidota</taxon>
        <taxon>Flavobacteriia</taxon>
        <taxon>Flavobacteriales</taxon>
        <taxon>Flavobacteriaceae</taxon>
        <taxon>Arenibacter</taxon>
    </lineage>
</organism>
<dbReference type="RefSeq" id="WP_072764461.1">
    <property type="nucleotide sequence ID" value="NZ_FQYX01000012.1"/>
</dbReference>
<accession>A0A1M6GZB3</accession>
<dbReference type="OrthoDB" id="9812676at2"/>
<feature type="domain" description="Lipoyl-binding" evidence="2">
    <location>
        <begin position="77"/>
        <end position="159"/>
    </location>
</feature>
<dbReference type="STRING" id="558155.SAMN04487911_11260"/>
<dbReference type="Gene3D" id="2.40.50.100">
    <property type="match status" value="1"/>
</dbReference>
<dbReference type="Pfam" id="PF00364">
    <property type="entry name" value="Biotin_lipoyl"/>
    <property type="match status" value="1"/>
</dbReference>
<sequence length="159" mass="17926">MTNYTITIDNQQFCLSKKDISALDVIPTKTSKYHVLQEERSYAIQVKAFDFMNRTMSIEVNGNTYELVVEDEYDLKVKQMGLLTQKAHKMDNIQAPMPGLIIDIMVNEGQEISKGTPLLVLSAMKMENIITSTGEGIVKTISVHKNETVEKGQIIIEID</sequence>
<proteinExistence type="predicted"/>
<dbReference type="InterPro" id="IPR011053">
    <property type="entry name" value="Single_hybrid_motif"/>
</dbReference>
<dbReference type="SUPFAM" id="SSF51230">
    <property type="entry name" value="Single hybrid motif"/>
    <property type="match status" value="1"/>
</dbReference>
<evidence type="ECO:0000313" key="3">
    <source>
        <dbReference type="EMBL" id="SHJ15266.1"/>
    </source>
</evidence>
<dbReference type="FunFam" id="2.40.50.100:FF:000003">
    <property type="entry name" value="Acetyl-CoA carboxylase biotin carboxyl carrier protein"/>
    <property type="match status" value="1"/>
</dbReference>
<dbReference type="AlphaFoldDB" id="A0A1M6GZB3"/>
<dbReference type="PROSITE" id="PS00188">
    <property type="entry name" value="BIOTIN"/>
    <property type="match status" value="1"/>
</dbReference>
<reference evidence="3 4" key="1">
    <citation type="submission" date="2016-11" db="EMBL/GenBank/DDBJ databases">
        <authorList>
            <person name="Jaros S."/>
            <person name="Januszkiewicz K."/>
            <person name="Wedrychowicz H."/>
        </authorList>
    </citation>
    <scope>NUCLEOTIDE SEQUENCE [LARGE SCALE GENOMIC DNA]</scope>
    <source>
        <strain evidence="3 4">CGMCC 1.8863</strain>
    </source>
</reference>
<dbReference type="Proteomes" id="UP000184231">
    <property type="component" value="Unassembled WGS sequence"/>
</dbReference>
<dbReference type="PROSITE" id="PS50968">
    <property type="entry name" value="BIOTINYL_LIPOYL"/>
    <property type="match status" value="1"/>
</dbReference>
<evidence type="ECO:0000259" key="2">
    <source>
        <dbReference type="PROSITE" id="PS50968"/>
    </source>
</evidence>
<dbReference type="PANTHER" id="PTHR45266">
    <property type="entry name" value="OXALOACETATE DECARBOXYLASE ALPHA CHAIN"/>
    <property type="match status" value="1"/>
</dbReference>
<dbReference type="InterPro" id="IPR001882">
    <property type="entry name" value="Biotin_BS"/>
</dbReference>
<evidence type="ECO:0000313" key="4">
    <source>
        <dbReference type="Proteomes" id="UP000184231"/>
    </source>
</evidence>